<reference evidence="6" key="2">
    <citation type="submission" date="2023-06" db="EMBL/GenBank/DDBJ databases">
        <authorList>
            <consortium name="Lawrence Berkeley National Laboratory"/>
            <person name="Haridas S."/>
            <person name="Hensen N."/>
            <person name="Bonometti L."/>
            <person name="Westerberg I."/>
            <person name="Brannstrom I.O."/>
            <person name="Guillou S."/>
            <person name="Cros-Aarteil S."/>
            <person name="Calhoun S."/>
            <person name="Kuo A."/>
            <person name="Mondo S."/>
            <person name="Pangilinan J."/>
            <person name="Riley R."/>
            <person name="Labutti K."/>
            <person name="Andreopoulos B."/>
            <person name="Lipzen A."/>
            <person name="Chen C."/>
            <person name="Yanf M."/>
            <person name="Daum C."/>
            <person name="Ng V."/>
            <person name="Clum A."/>
            <person name="Steindorff A."/>
            <person name="Ohm R."/>
            <person name="Martin F."/>
            <person name="Silar P."/>
            <person name="Natvig D."/>
            <person name="Lalanne C."/>
            <person name="Gautier V."/>
            <person name="Ament-Velasquez S.L."/>
            <person name="Kruys A."/>
            <person name="Hutchinson M.I."/>
            <person name="Powell A.J."/>
            <person name="Barry K."/>
            <person name="Miller A.N."/>
            <person name="Grigoriev I.V."/>
            <person name="Debuchy R."/>
            <person name="Gladieux P."/>
            <person name="Thoren M.H."/>
            <person name="Johannesson H."/>
        </authorList>
    </citation>
    <scope>NUCLEOTIDE SEQUENCE</scope>
    <source>
        <strain evidence="6">CBS 118394</strain>
    </source>
</reference>
<dbReference type="PANTHER" id="PTHR24180">
    <property type="entry name" value="CYCLIN-DEPENDENT KINASE INHIBITOR 2C-RELATED"/>
    <property type="match status" value="1"/>
</dbReference>
<evidence type="ECO:0000259" key="5">
    <source>
        <dbReference type="Pfam" id="PF17111"/>
    </source>
</evidence>
<dbReference type="EMBL" id="JAUEDM010000008">
    <property type="protein sequence ID" value="KAK3312744.1"/>
    <property type="molecule type" value="Genomic_DNA"/>
</dbReference>
<dbReference type="SMART" id="SM00248">
    <property type="entry name" value="ANK"/>
    <property type="match status" value="3"/>
</dbReference>
<feature type="region of interest" description="Disordered" evidence="4">
    <location>
        <begin position="238"/>
        <end position="263"/>
    </location>
</feature>
<keyword evidence="7" id="KW-1185">Reference proteome</keyword>
<dbReference type="Pfam" id="PF17111">
    <property type="entry name" value="PigL_N"/>
    <property type="match status" value="1"/>
</dbReference>
<evidence type="ECO:0000313" key="6">
    <source>
        <dbReference type="EMBL" id="KAK3312744.1"/>
    </source>
</evidence>
<dbReference type="SUPFAM" id="SSF48403">
    <property type="entry name" value="Ankyrin repeat"/>
    <property type="match status" value="1"/>
</dbReference>
<feature type="repeat" description="ANK" evidence="3">
    <location>
        <begin position="419"/>
        <end position="451"/>
    </location>
</feature>
<evidence type="ECO:0000256" key="4">
    <source>
        <dbReference type="SAM" id="MobiDB-lite"/>
    </source>
</evidence>
<dbReference type="InterPro" id="IPR051637">
    <property type="entry name" value="Ank_repeat_dom-contain_49"/>
</dbReference>
<dbReference type="Proteomes" id="UP001283341">
    <property type="component" value="Unassembled WGS sequence"/>
</dbReference>
<dbReference type="PROSITE" id="PS50297">
    <property type="entry name" value="ANK_REP_REGION"/>
    <property type="match status" value="1"/>
</dbReference>
<dbReference type="InterPro" id="IPR036770">
    <property type="entry name" value="Ankyrin_rpt-contain_sf"/>
</dbReference>
<evidence type="ECO:0000256" key="2">
    <source>
        <dbReference type="ARBA" id="ARBA00023043"/>
    </source>
</evidence>
<dbReference type="Pfam" id="PF12796">
    <property type="entry name" value="Ank_2"/>
    <property type="match status" value="1"/>
</dbReference>
<comment type="caution">
    <text evidence="6">The sequence shown here is derived from an EMBL/GenBank/DDBJ whole genome shotgun (WGS) entry which is preliminary data.</text>
</comment>
<feature type="domain" description="Azaphilone pigments biosynthesis cluster protein L N-terminal" evidence="5">
    <location>
        <begin position="1"/>
        <end position="148"/>
    </location>
</feature>
<accession>A0AAE0HTR4</accession>
<dbReference type="AlphaFoldDB" id="A0AAE0HTR4"/>
<evidence type="ECO:0000256" key="3">
    <source>
        <dbReference type="PROSITE-ProRule" id="PRU00023"/>
    </source>
</evidence>
<evidence type="ECO:0000313" key="7">
    <source>
        <dbReference type="Proteomes" id="UP001283341"/>
    </source>
</evidence>
<dbReference type="InterPro" id="IPR002110">
    <property type="entry name" value="Ankyrin_rpt"/>
</dbReference>
<proteinExistence type="predicted"/>
<gene>
    <name evidence="6" type="ORF">B0H66DRAFT_379971</name>
</gene>
<keyword evidence="1" id="KW-0677">Repeat</keyword>
<protein>
    <recommendedName>
        <fullName evidence="5">Azaphilone pigments biosynthesis cluster protein L N-terminal domain-containing protein</fullName>
    </recommendedName>
</protein>
<name>A0AAE0HTR4_9PEZI</name>
<dbReference type="InterPro" id="IPR031348">
    <property type="entry name" value="PigL_N"/>
</dbReference>
<sequence>MEAVGAAASIIALVQALKSAKLVHETIAAVRDGPQNVRHLVDEVAQLQSILERISALPTESMNDNDAAALTRAANRCAVDMVTVESKLQRLDLSTADRRSGRFWKRVKTVVGEKGLEQIRQTIQGHVLMLNVQFNLAQASHMSASSSQLSQIVGLLNQLRSEVAGLHTHGSDEQPAPDTDTKSTTINADSHLSVQASDPSPDESIFRLISLVNETERTVESDDAVQLIDDLQSLLESAQQQHGLAQPPPTSLAPASQEDEAEDVTRELKLLGGLIRSAPTMEINKNSPRRLLPVSPGITIQQARKRRSLHMDGGVFTIDTNVKRRKRDTNPGGSISDKSEREFVGNITFRPTGQQSMLRLTVQQSQNLFGAFMSVPRLCVNNIIPSSSTVFEYAKQGKTGEILSLVQSGKASFRDHDENGLSLLHYAVKHSQVSLCKLLVQNGLDVDEIAKSGDSVEFTPLHLAYSTNSRYVASNLDPSVELSAALLQAGADPSVAVKGWVSVLHLLGERDAIVDHQVLSLIFKYGPHFVDPELRSPHIGRTTFLAMCEPSPMNITSQGEYHTSGAESYQAHIKALELLLRNGSSVHERDSNGRTCLHTFFDDSVRPPSNHYQYRWKRLLTFLISRGANVYATDYEVRPVSAAAYEKSCRDVKYGSGSYRGDLWDSVLDACGYDILEFRKGEFPRRAEYTSQYTRADFEDLWKGREERCPYWNDLPWHGAAYMVQHNDEFVHTCWNWGGCELLDAVHQDNTHSSDDEDIDDQTSNDQKDAMERLGSDSADSVDLVDEEDFDQDGADMLSTANLQQSESQTLWDIYPGFGEDRNIAGAMLPSWEMDSQPGQSITPGFLELVDNPWGGDPSGSRVFGEIEDSEMSLDLTLEV</sequence>
<organism evidence="6 7">
    <name type="scientific">Apodospora peruviana</name>
    <dbReference type="NCBI Taxonomy" id="516989"/>
    <lineage>
        <taxon>Eukaryota</taxon>
        <taxon>Fungi</taxon>
        <taxon>Dikarya</taxon>
        <taxon>Ascomycota</taxon>
        <taxon>Pezizomycotina</taxon>
        <taxon>Sordariomycetes</taxon>
        <taxon>Sordariomycetidae</taxon>
        <taxon>Sordariales</taxon>
        <taxon>Lasiosphaeriaceae</taxon>
        <taxon>Apodospora</taxon>
    </lineage>
</organism>
<keyword evidence="2 3" id="KW-0040">ANK repeat</keyword>
<dbReference type="Gene3D" id="1.25.40.20">
    <property type="entry name" value="Ankyrin repeat-containing domain"/>
    <property type="match status" value="2"/>
</dbReference>
<reference evidence="6" key="1">
    <citation type="journal article" date="2023" name="Mol. Phylogenet. Evol.">
        <title>Genome-scale phylogeny and comparative genomics of the fungal order Sordariales.</title>
        <authorList>
            <person name="Hensen N."/>
            <person name="Bonometti L."/>
            <person name="Westerberg I."/>
            <person name="Brannstrom I.O."/>
            <person name="Guillou S."/>
            <person name="Cros-Aarteil S."/>
            <person name="Calhoun S."/>
            <person name="Haridas S."/>
            <person name="Kuo A."/>
            <person name="Mondo S."/>
            <person name="Pangilinan J."/>
            <person name="Riley R."/>
            <person name="LaButti K."/>
            <person name="Andreopoulos B."/>
            <person name="Lipzen A."/>
            <person name="Chen C."/>
            <person name="Yan M."/>
            <person name="Daum C."/>
            <person name="Ng V."/>
            <person name="Clum A."/>
            <person name="Steindorff A."/>
            <person name="Ohm R.A."/>
            <person name="Martin F."/>
            <person name="Silar P."/>
            <person name="Natvig D.O."/>
            <person name="Lalanne C."/>
            <person name="Gautier V."/>
            <person name="Ament-Velasquez S.L."/>
            <person name="Kruys A."/>
            <person name="Hutchinson M.I."/>
            <person name="Powell A.J."/>
            <person name="Barry K."/>
            <person name="Miller A.N."/>
            <person name="Grigoriev I.V."/>
            <person name="Debuchy R."/>
            <person name="Gladieux P."/>
            <person name="Hiltunen Thoren M."/>
            <person name="Johannesson H."/>
        </authorList>
    </citation>
    <scope>NUCLEOTIDE SEQUENCE</scope>
    <source>
        <strain evidence="6">CBS 118394</strain>
    </source>
</reference>
<evidence type="ECO:0000256" key="1">
    <source>
        <dbReference type="ARBA" id="ARBA00022737"/>
    </source>
</evidence>
<dbReference type="PANTHER" id="PTHR24180:SF45">
    <property type="entry name" value="POLY [ADP-RIBOSE] POLYMERASE TANKYRASE"/>
    <property type="match status" value="1"/>
</dbReference>
<dbReference type="PROSITE" id="PS50088">
    <property type="entry name" value="ANK_REPEAT"/>
    <property type="match status" value="1"/>
</dbReference>